<dbReference type="Gene3D" id="3.40.50.300">
    <property type="entry name" value="P-loop containing nucleotide triphosphate hydrolases"/>
    <property type="match status" value="1"/>
</dbReference>
<keyword evidence="1" id="KW-0813">Transport</keyword>
<dbReference type="AlphaFoldDB" id="A0A3B0VLE3"/>
<dbReference type="InterPro" id="IPR027417">
    <property type="entry name" value="P-loop_NTPase"/>
</dbReference>
<dbReference type="SUPFAM" id="SSF52540">
    <property type="entry name" value="P-loop containing nucleoside triphosphate hydrolases"/>
    <property type="match status" value="1"/>
</dbReference>
<gene>
    <name evidence="5" type="ORF">MNBD_GAMMA01-1523</name>
</gene>
<evidence type="ECO:0000256" key="2">
    <source>
        <dbReference type="ARBA" id="ARBA00022741"/>
    </source>
</evidence>
<reference evidence="5" key="1">
    <citation type="submission" date="2018-06" db="EMBL/GenBank/DDBJ databases">
        <authorList>
            <person name="Zhirakovskaya E."/>
        </authorList>
    </citation>
    <scope>NUCLEOTIDE SEQUENCE</scope>
</reference>
<name>A0A3B0VLE3_9ZZZZ</name>
<dbReference type="InterPro" id="IPR051782">
    <property type="entry name" value="ABC_Transporter_VariousFunc"/>
</dbReference>
<keyword evidence="3" id="KW-0067">ATP-binding</keyword>
<proteinExistence type="predicted"/>
<evidence type="ECO:0000256" key="1">
    <source>
        <dbReference type="ARBA" id="ARBA00022448"/>
    </source>
</evidence>
<protein>
    <recommendedName>
        <fullName evidence="4">ABC transporter domain-containing protein</fullName>
    </recommendedName>
</protein>
<dbReference type="InterPro" id="IPR017871">
    <property type="entry name" value="ABC_transporter-like_CS"/>
</dbReference>
<dbReference type="PROSITE" id="PS50893">
    <property type="entry name" value="ABC_TRANSPORTER_2"/>
    <property type="match status" value="1"/>
</dbReference>
<dbReference type="EMBL" id="UOEW01000302">
    <property type="protein sequence ID" value="VAW41360.1"/>
    <property type="molecule type" value="Genomic_DNA"/>
</dbReference>
<dbReference type="PANTHER" id="PTHR42939">
    <property type="entry name" value="ABC TRANSPORTER ATP-BINDING PROTEIN ALBC-RELATED"/>
    <property type="match status" value="1"/>
</dbReference>
<dbReference type="InterPro" id="IPR003439">
    <property type="entry name" value="ABC_transporter-like_ATP-bd"/>
</dbReference>
<sequence>MNINFQDIDYSYNKTPVLHNINFSVAAGLCCALIGHNGAGKTTLIKLLLGMLKPDAGTVTLCQHNPIGKQEKLIKSQIGFVPESVHFHPNYTGLEFMQYVAKLKAVTAADIQHKLELTNISFAQHKKIGEYSKGMKQRLGLAQAMLGNPKVLILDEPASGLDPDSRQILYRSLQAHAQAGNTVMFSSHALNDIELYIDHIILLNEGGVLMDCSIHEYRHALKQPVTIEIQTTDAQPSFYKALDQFGDIQAKQAKDSLIHINVPYSKKLAALAFITAADCVNDVRLLDASLETIYHQLLKKEANR</sequence>
<dbReference type="GO" id="GO:0005524">
    <property type="term" value="F:ATP binding"/>
    <property type="evidence" value="ECO:0007669"/>
    <property type="project" value="UniProtKB-KW"/>
</dbReference>
<organism evidence="5">
    <name type="scientific">hydrothermal vent metagenome</name>
    <dbReference type="NCBI Taxonomy" id="652676"/>
    <lineage>
        <taxon>unclassified sequences</taxon>
        <taxon>metagenomes</taxon>
        <taxon>ecological metagenomes</taxon>
    </lineage>
</organism>
<feature type="domain" description="ABC transporter" evidence="4">
    <location>
        <begin position="3"/>
        <end position="230"/>
    </location>
</feature>
<evidence type="ECO:0000259" key="4">
    <source>
        <dbReference type="PROSITE" id="PS50893"/>
    </source>
</evidence>
<dbReference type="PROSITE" id="PS00211">
    <property type="entry name" value="ABC_TRANSPORTER_1"/>
    <property type="match status" value="1"/>
</dbReference>
<dbReference type="PANTHER" id="PTHR42939:SF1">
    <property type="entry name" value="ABC TRANSPORTER ATP-BINDING PROTEIN ALBC-RELATED"/>
    <property type="match status" value="1"/>
</dbReference>
<dbReference type="InterPro" id="IPR003593">
    <property type="entry name" value="AAA+_ATPase"/>
</dbReference>
<dbReference type="Pfam" id="PF00005">
    <property type="entry name" value="ABC_tran"/>
    <property type="match status" value="1"/>
</dbReference>
<keyword evidence="2" id="KW-0547">Nucleotide-binding</keyword>
<dbReference type="CDD" id="cd03230">
    <property type="entry name" value="ABC_DR_subfamily_A"/>
    <property type="match status" value="1"/>
</dbReference>
<accession>A0A3B0VLE3</accession>
<dbReference type="SMART" id="SM00382">
    <property type="entry name" value="AAA"/>
    <property type="match status" value="1"/>
</dbReference>
<evidence type="ECO:0000313" key="5">
    <source>
        <dbReference type="EMBL" id="VAW41360.1"/>
    </source>
</evidence>
<evidence type="ECO:0000256" key="3">
    <source>
        <dbReference type="ARBA" id="ARBA00022840"/>
    </source>
</evidence>
<dbReference type="GO" id="GO:0016887">
    <property type="term" value="F:ATP hydrolysis activity"/>
    <property type="evidence" value="ECO:0007669"/>
    <property type="project" value="InterPro"/>
</dbReference>